<evidence type="ECO:0000259" key="1">
    <source>
        <dbReference type="Pfam" id="PF13460"/>
    </source>
</evidence>
<sequence>MKVILTGVTGFIGREILDQCLQNPSISSIVALSRRELQPPVTSNSKVKVVVMEDFLVYPKPVLQEISGAEACIWALGKARMPDNETSRKVSIDYTLAAVQAFEQNFLSTPEGGKKFRFVYLSGAGAEKDQEKALWVMQDYRHIRGEVENKLLSYAKDHEPRLESYIMRPGMVLSKEMTIRSLVFGLGPSVKVDALAKVMIDLALHGNERQVLENNDICEHELH</sequence>
<name>A0A7H8QVK6_TALRU</name>
<organism evidence="2 3">
    <name type="scientific">Talaromyces rugulosus</name>
    <name type="common">Penicillium rugulosum</name>
    <dbReference type="NCBI Taxonomy" id="121627"/>
    <lineage>
        <taxon>Eukaryota</taxon>
        <taxon>Fungi</taxon>
        <taxon>Dikarya</taxon>
        <taxon>Ascomycota</taxon>
        <taxon>Pezizomycotina</taxon>
        <taxon>Eurotiomycetes</taxon>
        <taxon>Eurotiomycetidae</taxon>
        <taxon>Eurotiales</taxon>
        <taxon>Trichocomaceae</taxon>
        <taxon>Talaromyces</taxon>
        <taxon>Talaromyces sect. Islandici</taxon>
    </lineage>
</organism>
<dbReference type="RefSeq" id="XP_035344197.1">
    <property type="nucleotide sequence ID" value="XM_035488304.1"/>
</dbReference>
<evidence type="ECO:0000313" key="2">
    <source>
        <dbReference type="EMBL" id="QKX58019.1"/>
    </source>
</evidence>
<dbReference type="KEGG" id="trg:TRUGW13939_05139"/>
<keyword evidence="3" id="KW-1185">Reference proteome</keyword>
<dbReference type="OrthoDB" id="3535423at2759"/>
<dbReference type="Gene3D" id="3.40.50.720">
    <property type="entry name" value="NAD(P)-binding Rossmann-like Domain"/>
    <property type="match status" value="1"/>
</dbReference>
<dbReference type="AlphaFoldDB" id="A0A7H8QVK6"/>
<dbReference type="Proteomes" id="UP000509510">
    <property type="component" value="Chromosome III"/>
</dbReference>
<dbReference type="SUPFAM" id="SSF51735">
    <property type="entry name" value="NAD(P)-binding Rossmann-fold domains"/>
    <property type="match status" value="1"/>
</dbReference>
<dbReference type="InterPro" id="IPR036291">
    <property type="entry name" value="NAD(P)-bd_dom_sf"/>
</dbReference>
<dbReference type="PANTHER" id="PTHR14097">
    <property type="entry name" value="OXIDOREDUCTASE HTATIP2"/>
    <property type="match status" value="1"/>
</dbReference>
<protein>
    <recommendedName>
        <fullName evidence="1">NAD(P)-binding domain-containing protein</fullName>
    </recommendedName>
</protein>
<accession>A0A7H8QVK6</accession>
<dbReference type="InterPro" id="IPR016040">
    <property type="entry name" value="NAD(P)-bd_dom"/>
</dbReference>
<reference evidence="3" key="1">
    <citation type="submission" date="2020-06" db="EMBL/GenBank/DDBJ databases">
        <title>A chromosome-scale genome assembly of Talaromyces rugulosus W13939.</title>
        <authorList>
            <person name="Wang B."/>
            <person name="Guo L."/>
            <person name="Ye K."/>
            <person name="Wang L."/>
        </authorList>
    </citation>
    <scope>NUCLEOTIDE SEQUENCE [LARGE SCALE GENOMIC DNA]</scope>
    <source>
        <strain evidence="3">W13939</strain>
    </source>
</reference>
<feature type="domain" description="NAD(P)-binding" evidence="1">
    <location>
        <begin position="7"/>
        <end position="202"/>
    </location>
</feature>
<dbReference type="GeneID" id="55992637"/>
<gene>
    <name evidence="2" type="ORF">TRUGW13939_05139</name>
</gene>
<dbReference type="Pfam" id="PF13460">
    <property type="entry name" value="NAD_binding_10"/>
    <property type="match status" value="1"/>
</dbReference>
<dbReference type="PANTHER" id="PTHR14097:SF9">
    <property type="entry name" value="EPIMERASE, PUTATIVE (AFU_ORTHOLOGUE AFUA_8G07320)-RELATED"/>
    <property type="match status" value="1"/>
</dbReference>
<dbReference type="EMBL" id="CP055900">
    <property type="protein sequence ID" value="QKX58019.1"/>
    <property type="molecule type" value="Genomic_DNA"/>
</dbReference>
<proteinExistence type="predicted"/>
<evidence type="ECO:0000313" key="3">
    <source>
        <dbReference type="Proteomes" id="UP000509510"/>
    </source>
</evidence>